<feature type="non-terminal residue" evidence="2">
    <location>
        <position position="1"/>
    </location>
</feature>
<dbReference type="Proteomes" id="UP000324897">
    <property type="component" value="Chromosome 2"/>
</dbReference>
<evidence type="ECO:0000256" key="1">
    <source>
        <dbReference type="SAM" id="MobiDB-lite"/>
    </source>
</evidence>
<feature type="compositionally biased region" description="Acidic residues" evidence="1">
    <location>
        <begin position="154"/>
        <end position="170"/>
    </location>
</feature>
<feature type="region of interest" description="Disordered" evidence="1">
    <location>
        <begin position="112"/>
        <end position="170"/>
    </location>
</feature>
<proteinExistence type="predicted"/>
<evidence type="ECO:0000313" key="2">
    <source>
        <dbReference type="EMBL" id="TVU24233.1"/>
    </source>
</evidence>
<gene>
    <name evidence="2" type="ORF">EJB05_26654</name>
</gene>
<protein>
    <submittedName>
        <fullName evidence="2">Uncharacterized protein</fullName>
    </submittedName>
</protein>
<organism evidence="2 3">
    <name type="scientific">Eragrostis curvula</name>
    <name type="common">weeping love grass</name>
    <dbReference type="NCBI Taxonomy" id="38414"/>
    <lineage>
        <taxon>Eukaryota</taxon>
        <taxon>Viridiplantae</taxon>
        <taxon>Streptophyta</taxon>
        <taxon>Embryophyta</taxon>
        <taxon>Tracheophyta</taxon>
        <taxon>Spermatophyta</taxon>
        <taxon>Magnoliopsida</taxon>
        <taxon>Liliopsida</taxon>
        <taxon>Poales</taxon>
        <taxon>Poaceae</taxon>
        <taxon>PACMAD clade</taxon>
        <taxon>Chloridoideae</taxon>
        <taxon>Eragrostideae</taxon>
        <taxon>Eragrostidinae</taxon>
        <taxon>Eragrostis</taxon>
    </lineage>
</organism>
<sequence>MREELHQPLDKLLLSQLPVYHLYSSARAISSLCTVQQLADAAGSRPVAPKPHATPCHCLLASTRAPSLHSACSPRPIACAAHAATRCTAPRTTARAQRVNCAIASATELSSSSATALPRPWRQDQPRANGEYEEEEEQEPGAGDFEQEIPKDVNEEEDPDFVDADGEEDE</sequence>
<dbReference type="Gramene" id="TVU24233">
    <property type="protein sequence ID" value="TVU24233"/>
    <property type="gene ID" value="EJB05_26654"/>
</dbReference>
<comment type="caution">
    <text evidence="2">The sequence shown here is derived from an EMBL/GenBank/DDBJ whole genome shotgun (WGS) entry which is preliminary data.</text>
</comment>
<accession>A0A5J9UKB1</accession>
<dbReference type="EMBL" id="RWGY01000013">
    <property type="protein sequence ID" value="TVU24233.1"/>
    <property type="molecule type" value="Genomic_DNA"/>
</dbReference>
<name>A0A5J9UKB1_9POAL</name>
<keyword evidence="3" id="KW-1185">Reference proteome</keyword>
<dbReference type="AlphaFoldDB" id="A0A5J9UKB1"/>
<reference evidence="2 3" key="1">
    <citation type="journal article" date="2019" name="Sci. Rep.">
        <title>A high-quality genome of Eragrostis curvula grass provides insights into Poaceae evolution and supports new strategies to enhance forage quality.</title>
        <authorList>
            <person name="Carballo J."/>
            <person name="Santos B.A.C.M."/>
            <person name="Zappacosta D."/>
            <person name="Garbus I."/>
            <person name="Selva J.P."/>
            <person name="Gallo C.A."/>
            <person name="Diaz A."/>
            <person name="Albertini E."/>
            <person name="Caccamo M."/>
            <person name="Echenique V."/>
        </authorList>
    </citation>
    <scope>NUCLEOTIDE SEQUENCE [LARGE SCALE GENOMIC DNA]</scope>
    <source>
        <strain evidence="3">cv. Victoria</strain>
        <tissue evidence="2">Leaf</tissue>
    </source>
</reference>
<evidence type="ECO:0000313" key="3">
    <source>
        <dbReference type="Proteomes" id="UP000324897"/>
    </source>
</evidence>